<evidence type="ECO:0000313" key="3">
    <source>
        <dbReference type="Proteomes" id="UP001431209"/>
    </source>
</evidence>
<dbReference type="InterPro" id="IPR003607">
    <property type="entry name" value="HD/PDEase_dom"/>
</dbReference>
<dbReference type="Gene3D" id="1.10.3210.10">
    <property type="entry name" value="Hypothetical protein af1432"/>
    <property type="match status" value="1"/>
</dbReference>
<dbReference type="GO" id="GO:0008832">
    <property type="term" value="F:dGTPase activity"/>
    <property type="evidence" value="ECO:0007669"/>
    <property type="project" value="TreeGrafter"/>
</dbReference>
<dbReference type="GO" id="GO:0006203">
    <property type="term" value="P:dGTP catabolic process"/>
    <property type="evidence" value="ECO:0007669"/>
    <property type="project" value="TreeGrafter"/>
</dbReference>
<dbReference type="InterPro" id="IPR006674">
    <property type="entry name" value="HD_domain"/>
</dbReference>
<evidence type="ECO:0000259" key="1">
    <source>
        <dbReference type="PROSITE" id="PS51831"/>
    </source>
</evidence>
<evidence type="ECO:0000313" key="2">
    <source>
        <dbReference type="EMBL" id="KAL0484751.1"/>
    </source>
</evidence>
<organism evidence="2 3">
    <name type="scientific">Acrasis kona</name>
    <dbReference type="NCBI Taxonomy" id="1008807"/>
    <lineage>
        <taxon>Eukaryota</taxon>
        <taxon>Discoba</taxon>
        <taxon>Heterolobosea</taxon>
        <taxon>Tetramitia</taxon>
        <taxon>Eutetramitia</taxon>
        <taxon>Acrasidae</taxon>
        <taxon>Acrasis</taxon>
    </lineage>
</organism>
<comment type="caution">
    <text evidence="2">The sequence shown here is derived from an EMBL/GenBank/DDBJ whole genome shotgun (WGS) entry which is preliminary data.</text>
</comment>
<keyword evidence="3" id="KW-1185">Reference proteome</keyword>
<proteinExistence type="predicted"/>
<dbReference type="GO" id="GO:0005634">
    <property type="term" value="C:nucleus"/>
    <property type="evidence" value="ECO:0007669"/>
    <property type="project" value="TreeGrafter"/>
</dbReference>
<name>A0AAW2Z4N7_9EUKA</name>
<protein>
    <submittedName>
        <fullName evidence="2">Deoxynucleoside triphosphate triphosphohydrolase</fullName>
    </submittedName>
</protein>
<dbReference type="Proteomes" id="UP001431209">
    <property type="component" value="Unassembled WGS sequence"/>
</dbReference>
<dbReference type="PANTHER" id="PTHR11373:SF4">
    <property type="entry name" value="DEOXYNUCLEOSIDE TRIPHOSPHATE TRIPHOSPHOHYDROLASE SAMHD1"/>
    <property type="match status" value="1"/>
</dbReference>
<reference evidence="2 3" key="1">
    <citation type="submission" date="2024-03" db="EMBL/GenBank/DDBJ databases">
        <title>The Acrasis kona genome and developmental transcriptomes reveal deep origins of eukaryotic multicellular pathways.</title>
        <authorList>
            <person name="Sheikh S."/>
            <person name="Fu C.-J."/>
            <person name="Brown M.W."/>
            <person name="Baldauf S.L."/>
        </authorList>
    </citation>
    <scope>NUCLEOTIDE SEQUENCE [LARGE SCALE GENOMIC DNA]</scope>
    <source>
        <strain evidence="2 3">ATCC MYA-3509</strain>
    </source>
</reference>
<dbReference type="PROSITE" id="PS51831">
    <property type="entry name" value="HD"/>
    <property type="match status" value="1"/>
</dbReference>
<dbReference type="Pfam" id="PF01966">
    <property type="entry name" value="HD"/>
    <property type="match status" value="1"/>
</dbReference>
<feature type="domain" description="HD" evidence="1">
    <location>
        <begin position="61"/>
        <end position="208"/>
    </location>
</feature>
<accession>A0AAW2Z4N7</accession>
<dbReference type="SUPFAM" id="SSF109604">
    <property type="entry name" value="HD-domain/PDEase-like"/>
    <property type="match status" value="1"/>
</dbReference>
<dbReference type="AlphaFoldDB" id="A0AAW2Z4N7"/>
<dbReference type="PANTHER" id="PTHR11373">
    <property type="entry name" value="DEOXYNUCLEOSIDE TRIPHOSPHATE TRIPHOSPHOHYDROLASE"/>
    <property type="match status" value="1"/>
</dbReference>
<dbReference type="CDD" id="cd00077">
    <property type="entry name" value="HDc"/>
    <property type="match status" value="1"/>
</dbReference>
<dbReference type="EMBL" id="JAOPGA020001068">
    <property type="protein sequence ID" value="KAL0484751.1"/>
    <property type="molecule type" value="Genomic_DNA"/>
</dbReference>
<gene>
    <name evidence="2" type="ORF">AKO1_003709</name>
</gene>
<dbReference type="SMART" id="SM00471">
    <property type="entry name" value="HDc"/>
    <property type="match status" value="1"/>
</dbReference>
<sequence>MSMEPAIKQDRVKVVNDPIYGMMHLNKKLFRIIDSPIYQRLRDIKQLGGMYMVFPGAAHNRFEHSIGTAHITGLWLKKLRKGKKDLYSKQDILHAQVAALCHDLGHGPFSHMFEDVFVNQQGKCWKHEEAGCHLLRLIVNECDKENDPDFRQDICDMFGKPTERLDILDKITCMIQGKVWEKDPNRPFLYQIVANKLNGIDADKLDYLARDTHSAALELGFSIDRLIEFSSLKEVEGKGLVVCFHRKVSHNVWNLFKSRHSLHKEVYSHTVVEGIELMIADVFKSARSATRFDLSHMLEFTETSLHQYGLLTDCILKEIERADPEVEKYNSDADKGCLDLKRAQFIINKLRRRKLYTCVAEIKVVVNEDLLTTKKKIKDNLNKEQAPKLRKQLREELCRSFNPAQRALKRRRISENANPDSPVTPRTTSIQTLVTSPCVISEGGQVSVDDMFRITTRLFDMAEFDSKNVAFYEHSDDAKGVCMPQLFASKVIPEAYIRVYACDRSLLEEIKEAALKTVKGDLSLNLYVSPKAIRASSVYPEEDHDHLDGVADLN</sequence>
<dbReference type="InterPro" id="IPR050135">
    <property type="entry name" value="dGTPase-like"/>
</dbReference>